<keyword evidence="2" id="KW-1133">Transmembrane helix</keyword>
<dbReference type="AlphaFoldDB" id="A0A9Q9YES3"/>
<dbReference type="RefSeq" id="XP_042618874.1">
    <property type="nucleotide sequence ID" value="XM_042762940.1"/>
</dbReference>
<accession>A0A9Q9YES3</accession>
<evidence type="ECO:0000256" key="1">
    <source>
        <dbReference type="SAM" id="MobiDB-lite"/>
    </source>
</evidence>
<dbReference type="InterPro" id="IPR043203">
    <property type="entry name" value="VGCC_Ca_Na"/>
</dbReference>
<gene>
    <name evidence="3" type="primary">LOC109050168</name>
</gene>
<feature type="compositionally biased region" description="Polar residues" evidence="1">
    <location>
        <begin position="28"/>
        <end position="38"/>
    </location>
</feature>
<sequence length="148" mass="15898">MAFILGIRGANYASGTRAPISSDAPPNWSETPSITSHHSPAQSAALSWQAAINAARQSQGTPKTMNFSAAASTAPAGLLALTLNNPVRRACINLVEWKPFDIFILLSIFANCVALAVYIPFPEDDSNSTNHDLCCRISDHPRSNLHPR</sequence>
<evidence type="ECO:0000313" key="3">
    <source>
        <dbReference type="RefSeq" id="XP_042618874.1"/>
    </source>
</evidence>
<feature type="region of interest" description="Disordered" evidence="1">
    <location>
        <begin position="18"/>
        <end position="38"/>
    </location>
</feature>
<dbReference type="KEGG" id="ccar:109050168"/>
<dbReference type="GO" id="GO:0043005">
    <property type="term" value="C:neuron projection"/>
    <property type="evidence" value="ECO:0007669"/>
    <property type="project" value="TreeGrafter"/>
</dbReference>
<dbReference type="OrthoDB" id="431720at2759"/>
<dbReference type="Proteomes" id="UP001155660">
    <property type="component" value="Chromosome A8"/>
</dbReference>
<dbReference type="GO" id="GO:0086010">
    <property type="term" value="P:membrane depolarization during action potential"/>
    <property type="evidence" value="ECO:0007669"/>
    <property type="project" value="TreeGrafter"/>
</dbReference>
<dbReference type="GeneID" id="109050168"/>
<reference evidence="3" key="1">
    <citation type="submission" date="2025-08" db="UniProtKB">
        <authorList>
            <consortium name="RefSeq"/>
        </authorList>
    </citation>
    <scope>IDENTIFICATION</scope>
    <source>
        <tissue evidence="3">Muscle</tissue>
    </source>
</reference>
<feature type="transmembrane region" description="Helical" evidence="2">
    <location>
        <begin position="102"/>
        <end position="121"/>
    </location>
</feature>
<dbReference type="GO" id="GO:0008332">
    <property type="term" value="F:low voltage-gated calcium channel activity"/>
    <property type="evidence" value="ECO:0007669"/>
    <property type="project" value="TreeGrafter"/>
</dbReference>
<proteinExistence type="predicted"/>
<protein>
    <submittedName>
        <fullName evidence="3">Voltage-dependent L-type calcium channel subunit alpha-1D-like</fullName>
    </submittedName>
</protein>
<dbReference type="PANTHER" id="PTHR10037:SF137">
    <property type="entry name" value="VOLTAGE-DEPENDENT T-TYPE CALCIUM CHANNEL SUBUNIT ALPHA"/>
    <property type="match status" value="1"/>
</dbReference>
<dbReference type="GO" id="GO:0045956">
    <property type="term" value="P:positive regulation of calcium ion-dependent exocytosis"/>
    <property type="evidence" value="ECO:0007669"/>
    <property type="project" value="TreeGrafter"/>
</dbReference>
<keyword evidence="2" id="KW-0812">Transmembrane</keyword>
<dbReference type="GO" id="GO:0005248">
    <property type="term" value="F:voltage-gated sodium channel activity"/>
    <property type="evidence" value="ECO:0007669"/>
    <property type="project" value="TreeGrafter"/>
</dbReference>
<dbReference type="GO" id="GO:0001518">
    <property type="term" value="C:voltage-gated sodium channel complex"/>
    <property type="evidence" value="ECO:0007669"/>
    <property type="project" value="TreeGrafter"/>
</dbReference>
<evidence type="ECO:0000256" key="2">
    <source>
        <dbReference type="SAM" id="Phobius"/>
    </source>
</evidence>
<dbReference type="GO" id="GO:0070509">
    <property type="term" value="P:calcium ion import"/>
    <property type="evidence" value="ECO:0007669"/>
    <property type="project" value="TreeGrafter"/>
</dbReference>
<keyword evidence="2" id="KW-0472">Membrane</keyword>
<name>A0A9Q9YES3_CYPCA</name>
<organism evidence="3">
    <name type="scientific">Cyprinus carpio</name>
    <name type="common">Common carp</name>
    <dbReference type="NCBI Taxonomy" id="7962"/>
    <lineage>
        <taxon>Eukaryota</taxon>
        <taxon>Metazoa</taxon>
        <taxon>Chordata</taxon>
        <taxon>Craniata</taxon>
        <taxon>Vertebrata</taxon>
        <taxon>Euteleostomi</taxon>
        <taxon>Actinopterygii</taxon>
        <taxon>Neopterygii</taxon>
        <taxon>Teleostei</taxon>
        <taxon>Ostariophysi</taxon>
        <taxon>Cypriniformes</taxon>
        <taxon>Cyprinidae</taxon>
        <taxon>Cyprininae</taxon>
        <taxon>Cyprinus</taxon>
    </lineage>
</organism>
<dbReference type="PANTHER" id="PTHR10037">
    <property type="entry name" value="VOLTAGE-GATED CATION CHANNEL CALCIUM AND SODIUM"/>
    <property type="match status" value="1"/>
</dbReference>